<keyword evidence="3 7" id="KW-0472">Membrane</keyword>
<feature type="transmembrane region" description="Helical" evidence="7">
    <location>
        <begin position="323"/>
        <end position="347"/>
    </location>
</feature>
<accession>A0A316D3P5</accession>
<evidence type="ECO:0000256" key="7">
    <source>
        <dbReference type="SAM" id="Phobius"/>
    </source>
</evidence>
<dbReference type="SUPFAM" id="SSF58104">
    <property type="entry name" value="Methyl-accepting chemotaxis protein (MCP) signaling domain"/>
    <property type="match status" value="1"/>
</dbReference>
<dbReference type="GO" id="GO:0005886">
    <property type="term" value="C:plasma membrane"/>
    <property type="evidence" value="ECO:0007669"/>
    <property type="project" value="UniProtKB-SubCell"/>
</dbReference>
<dbReference type="PROSITE" id="PS50885">
    <property type="entry name" value="HAMP"/>
    <property type="match status" value="1"/>
</dbReference>
<dbReference type="Proteomes" id="UP000245634">
    <property type="component" value="Unassembled WGS sequence"/>
</dbReference>
<dbReference type="InterPro" id="IPR004090">
    <property type="entry name" value="Chemotax_Me-accpt_rcpt"/>
</dbReference>
<dbReference type="Pfam" id="PF00015">
    <property type="entry name" value="MCPsignal"/>
    <property type="match status" value="1"/>
</dbReference>
<dbReference type="PANTHER" id="PTHR32089:SF112">
    <property type="entry name" value="LYSOZYME-LIKE PROTEIN-RELATED"/>
    <property type="match status" value="1"/>
</dbReference>
<protein>
    <submittedName>
        <fullName evidence="10">Methyl-accepting chemotaxis protein</fullName>
    </submittedName>
</protein>
<comment type="subcellular location">
    <subcellularLocation>
        <location evidence="1">Cell membrane</location>
    </subcellularLocation>
</comment>
<evidence type="ECO:0000256" key="3">
    <source>
        <dbReference type="ARBA" id="ARBA00023136"/>
    </source>
</evidence>
<comment type="similarity">
    <text evidence="5">Belongs to the methyl-accepting chemotaxis (MCP) protein family.</text>
</comment>
<evidence type="ECO:0000256" key="6">
    <source>
        <dbReference type="PROSITE-ProRule" id="PRU00284"/>
    </source>
</evidence>
<keyword evidence="7" id="KW-1133">Transmembrane helix</keyword>
<dbReference type="EMBL" id="QGGL01000020">
    <property type="protein sequence ID" value="PWK06288.1"/>
    <property type="molecule type" value="Genomic_DNA"/>
</dbReference>
<sequence>MQTVLYPCLAMLNRLRYSQKFALVGLLMLFLVAVTMYFLLGQLNKDIVFAEKERMGLRYNNAVLEVITRVQENRRVVDVTQSGGTVATDQLQAAHSHVEQALHEVDVVEQDLANRFETQEVWAKIKAKWADLASGSAGATVQNQYDQHTALLADLLALMSRVGDKSNLILDPDLDSYYLMDATMVRLPSLAEEISQLRELGRGLDSRQGITNAETTQLIYKMAAITSGFDAIKQGATVISAQNPPLQADLEQRIHPFDQSFSAFKQELNTTYIAAQQLQNPHLGYEEKAAKTLEDIHALYQVEAKQLDQLLVERRAHYASIKYFVMSFVLVVFVLVLYVFAAFYVSIMNAIRTLSTSAHEVATGNLLIRIPVQTRDEMRDVATAFNSMMEAVKLVINSSKLTAEQVSVTSDKLVSIADQTSKANQQLALSIQESVKGADHQLSRTEESSDAINEMSHDIQRIADSTHEVSELSQTASRSAADGNKAIDKVVYQMGKIEDSVQLTAENMQELHARSKQVHQIVEVIKVIAGQTNLLALNAAIEAARVGEFGRGFTVVADETRKLAEQTAKSAEEIYDLIQQIQEASVNSVQSMDDVIQDVQRGRTVVQETNDSFQHIIASSHEIAGQIQEISSSSELMASSSEQVAATISEISAVTRDSYEQFQAISELSTTQVVVMQELGEQAHLLNQMSQSLREQIGRFTL</sequence>
<proteinExistence type="inferred from homology"/>
<evidence type="ECO:0000256" key="4">
    <source>
        <dbReference type="ARBA" id="ARBA00023224"/>
    </source>
</evidence>
<keyword evidence="7" id="KW-0812">Transmembrane</keyword>
<name>A0A316D3P5_9BACL</name>
<feature type="domain" description="Methyl-accepting transducer" evidence="8">
    <location>
        <begin position="416"/>
        <end position="652"/>
    </location>
</feature>
<dbReference type="InterPro" id="IPR004089">
    <property type="entry name" value="MCPsignal_dom"/>
</dbReference>
<evidence type="ECO:0000256" key="2">
    <source>
        <dbReference type="ARBA" id="ARBA00022475"/>
    </source>
</evidence>
<evidence type="ECO:0000259" key="9">
    <source>
        <dbReference type="PROSITE" id="PS50885"/>
    </source>
</evidence>
<dbReference type="Gene3D" id="1.10.287.950">
    <property type="entry name" value="Methyl-accepting chemotaxis protein"/>
    <property type="match status" value="1"/>
</dbReference>
<keyword evidence="4 6" id="KW-0807">Transducer</keyword>
<evidence type="ECO:0000259" key="8">
    <source>
        <dbReference type="PROSITE" id="PS50111"/>
    </source>
</evidence>
<dbReference type="InterPro" id="IPR003660">
    <property type="entry name" value="HAMP_dom"/>
</dbReference>
<gene>
    <name evidence="10" type="ORF">C7459_12051</name>
</gene>
<evidence type="ECO:0000256" key="5">
    <source>
        <dbReference type="ARBA" id="ARBA00029447"/>
    </source>
</evidence>
<evidence type="ECO:0000256" key="1">
    <source>
        <dbReference type="ARBA" id="ARBA00004236"/>
    </source>
</evidence>
<dbReference type="PRINTS" id="PR00260">
    <property type="entry name" value="CHEMTRNSDUCR"/>
</dbReference>
<dbReference type="GO" id="GO:0006935">
    <property type="term" value="P:chemotaxis"/>
    <property type="evidence" value="ECO:0007669"/>
    <property type="project" value="InterPro"/>
</dbReference>
<evidence type="ECO:0000313" key="10">
    <source>
        <dbReference type="EMBL" id="PWK06288.1"/>
    </source>
</evidence>
<dbReference type="PROSITE" id="PS50111">
    <property type="entry name" value="CHEMOTAXIS_TRANSDUC_2"/>
    <property type="match status" value="1"/>
</dbReference>
<dbReference type="PANTHER" id="PTHR32089">
    <property type="entry name" value="METHYL-ACCEPTING CHEMOTAXIS PROTEIN MCPB"/>
    <property type="match status" value="1"/>
</dbReference>
<dbReference type="GO" id="GO:0007165">
    <property type="term" value="P:signal transduction"/>
    <property type="evidence" value="ECO:0007669"/>
    <property type="project" value="UniProtKB-KW"/>
</dbReference>
<dbReference type="SMART" id="SM00304">
    <property type="entry name" value="HAMP"/>
    <property type="match status" value="2"/>
</dbReference>
<evidence type="ECO:0000313" key="11">
    <source>
        <dbReference type="Proteomes" id="UP000245634"/>
    </source>
</evidence>
<feature type="transmembrane region" description="Helical" evidence="7">
    <location>
        <begin position="21"/>
        <end position="40"/>
    </location>
</feature>
<dbReference type="Pfam" id="PF00672">
    <property type="entry name" value="HAMP"/>
    <property type="match status" value="1"/>
</dbReference>
<feature type="domain" description="HAMP" evidence="9">
    <location>
        <begin position="345"/>
        <end position="397"/>
    </location>
</feature>
<organism evidence="10 11">
    <name type="scientific">Tumebacillus permanentifrigoris</name>
    <dbReference type="NCBI Taxonomy" id="378543"/>
    <lineage>
        <taxon>Bacteria</taxon>
        <taxon>Bacillati</taxon>
        <taxon>Bacillota</taxon>
        <taxon>Bacilli</taxon>
        <taxon>Bacillales</taxon>
        <taxon>Alicyclobacillaceae</taxon>
        <taxon>Tumebacillus</taxon>
    </lineage>
</organism>
<dbReference type="Gene3D" id="6.10.340.10">
    <property type="match status" value="1"/>
</dbReference>
<keyword evidence="2" id="KW-1003">Cell membrane</keyword>
<reference evidence="10 11" key="1">
    <citation type="submission" date="2018-05" db="EMBL/GenBank/DDBJ databases">
        <title>Genomic Encyclopedia of Type Strains, Phase IV (KMG-IV): sequencing the most valuable type-strain genomes for metagenomic binning, comparative biology and taxonomic classification.</title>
        <authorList>
            <person name="Goeker M."/>
        </authorList>
    </citation>
    <scope>NUCLEOTIDE SEQUENCE [LARGE SCALE GENOMIC DNA]</scope>
    <source>
        <strain evidence="10 11">DSM 18773</strain>
    </source>
</reference>
<dbReference type="OrthoDB" id="2489132at2"/>
<dbReference type="CDD" id="cd06225">
    <property type="entry name" value="HAMP"/>
    <property type="match status" value="1"/>
</dbReference>
<dbReference type="GO" id="GO:0004888">
    <property type="term" value="F:transmembrane signaling receptor activity"/>
    <property type="evidence" value="ECO:0007669"/>
    <property type="project" value="InterPro"/>
</dbReference>
<dbReference type="SMART" id="SM00283">
    <property type="entry name" value="MA"/>
    <property type="match status" value="1"/>
</dbReference>
<keyword evidence="11" id="KW-1185">Reference proteome</keyword>
<dbReference type="AlphaFoldDB" id="A0A316D3P5"/>
<comment type="caution">
    <text evidence="10">The sequence shown here is derived from an EMBL/GenBank/DDBJ whole genome shotgun (WGS) entry which is preliminary data.</text>
</comment>
<dbReference type="CDD" id="cd11386">
    <property type="entry name" value="MCP_signal"/>
    <property type="match status" value="1"/>
</dbReference>